<dbReference type="GO" id="GO:0004725">
    <property type="term" value="F:protein tyrosine phosphatase activity"/>
    <property type="evidence" value="ECO:0007669"/>
    <property type="project" value="UniProtKB-EC"/>
</dbReference>
<dbReference type="InterPro" id="IPR016130">
    <property type="entry name" value="Tyr_Pase_AS"/>
</dbReference>
<dbReference type="PROSITE" id="PS50056">
    <property type="entry name" value="TYR_PHOSPHATASE_2"/>
    <property type="match status" value="1"/>
</dbReference>
<evidence type="ECO:0000256" key="4">
    <source>
        <dbReference type="ARBA" id="ARBA00022912"/>
    </source>
</evidence>
<accession>A0A8I2YLB7</accession>
<dbReference type="PROSITE" id="PS50054">
    <property type="entry name" value="TYR_PHOSPHATASE_DUAL"/>
    <property type="match status" value="1"/>
</dbReference>
<dbReference type="GO" id="GO:0008138">
    <property type="term" value="F:protein tyrosine/serine/threonine phosphatase activity"/>
    <property type="evidence" value="ECO:0007669"/>
    <property type="project" value="TreeGrafter"/>
</dbReference>
<dbReference type="Pfam" id="PF00782">
    <property type="entry name" value="DSPc"/>
    <property type="match status" value="2"/>
</dbReference>
<keyword evidence="4" id="KW-0904">Protein phosphatase</keyword>
<evidence type="ECO:0000259" key="5">
    <source>
        <dbReference type="PROSITE" id="PS50054"/>
    </source>
</evidence>
<reference evidence="7" key="1">
    <citation type="submission" date="2021-03" db="EMBL/GenBank/DDBJ databases">
        <title>Evolutionary innovations through gain and loss of genes in the ectomycorrhizal Boletales.</title>
        <authorList>
            <person name="Wu G."/>
            <person name="Miyauchi S."/>
            <person name="Morin E."/>
            <person name="Yang Z.-L."/>
            <person name="Xu J."/>
            <person name="Martin F.M."/>
        </authorList>
    </citation>
    <scope>NUCLEOTIDE SEQUENCE</scope>
    <source>
        <strain evidence="7">BR01</strain>
    </source>
</reference>
<dbReference type="CDD" id="cd14498">
    <property type="entry name" value="DSP"/>
    <property type="match status" value="2"/>
</dbReference>
<dbReference type="Gene3D" id="3.90.190.10">
    <property type="entry name" value="Protein tyrosine phosphatase superfamily"/>
    <property type="match status" value="2"/>
</dbReference>
<dbReference type="OrthoDB" id="10252009at2759"/>
<dbReference type="EMBL" id="JAGFBS010000020">
    <property type="protein sequence ID" value="KAG6373905.1"/>
    <property type="molecule type" value="Genomic_DNA"/>
</dbReference>
<evidence type="ECO:0000256" key="3">
    <source>
        <dbReference type="ARBA" id="ARBA00022801"/>
    </source>
</evidence>
<keyword evidence="8" id="KW-1185">Reference proteome</keyword>
<dbReference type="SMART" id="SM00195">
    <property type="entry name" value="DSPc"/>
    <property type="match status" value="2"/>
</dbReference>
<dbReference type="EC" id="3.1.3.48" evidence="2"/>
<evidence type="ECO:0000313" key="7">
    <source>
        <dbReference type="EMBL" id="KAG6373905.1"/>
    </source>
</evidence>
<proteinExistence type="inferred from homology"/>
<dbReference type="SUPFAM" id="SSF52799">
    <property type="entry name" value="(Phosphotyrosine protein) phosphatases II"/>
    <property type="match status" value="2"/>
</dbReference>
<dbReference type="PANTHER" id="PTHR45848:SF4">
    <property type="entry name" value="DUAL SPECIFICITY PROTEIN PHOSPHATASE 12"/>
    <property type="match status" value="1"/>
</dbReference>
<evidence type="ECO:0000259" key="6">
    <source>
        <dbReference type="PROSITE" id="PS50056"/>
    </source>
</evidence>
<sequence>MTWSAAPISINAVIDDKLYIGKYAPPTALPFTQSYFQLSLSAALSQDVQKKLGITHLLSVCVEHTFDPQPNTMVVPVQDSEYEDLLIHLPGACLFIETALSRGGKVLVHCVMGISRSATVICAYRECSRQSLVICRVSTLPLLFQVMVSQRLSVSAAIQYVRKSRPEIHPNYGFVRQLHAFAKCRYRPSWTNSEYIAWKRRQKREVTKYLNLLTDCIPVIPDQLYLTSEFPGDPDAAEALLLDLGVTHLLSISSAQLPKPNIPSIYQHCFIDVPNSAREALLLELSHVCTFIGDAIARGGQVLVQCRVELRACIVVCAYLMASRNISPRQAFTILEAALPLYNPTTAFYRHLDIFAACNFHPTVDHPIVHAWLAEQSSGPLLKLATKTQSITTNPPSLTITTSTTLSNCVPSRPLDAFDLASLNEVLLRYQSTSEMVS</sequence>
<evidence type="ECO:0000256" key="1">
    <source>
        <dbReference type="ARBA" id="ARBA00008601"/>
    </source>
</evidence>
<dbReference type="InterPro" id="IPR020422">
    <property type="entry name" value="TYR_PHOSPHATASE_DUAL_dom"/>
</dbReference>
<gene>
    <name evidence="7" type="ORF">JVT61DRAFT_6058</name>
</gene>
<organism evidence="7 8">
    <name type="scientific">Boletus reticuloceps</name>
    <dbReference type="NCBI Taxonomy" id="495285"/>
    <lineage>
        <taxon>Eukaryota</taxon>
        <taxon>Fungi</taxon>
        <taxon>Dikarya</taxon>
        <taxon>Basidiomycota</taxon>
        <taxon>Agaricomycotina</taxon>
        <taxon>Agaricomycetes</taxon>
        <taxon>Agaricomycetidae</taxon>
        <taxon>Boletales</taxon>
        <taxon>Boletineae</taxon>
        <taxon>Boletaceae</taxon>
        <taxon>Boletoideae</taxon>
        <taxon>Boletus</taxon>
    </lineage>
</organism>
<dbReference type="PROSITE" id="PS00383">
    <property type="entry name" value="TYR_PHOSPHATASE_1"/>
    <property type="match status" value="1"/>
</dbReference>
<dbReference type="PANTHER" id="PTHR45848">
    <property type="entry name" value="DUAL SPECIFICITY PROTEIN PHOSPHATASE 12 FAMILY MEMBER"/>
    <property type="match status" value="1"/>
</dbReference>
<name>A0A8I2YLB7_9AGAM</name>
<feature type="domain" description="Tyrosine specific protein phosphatases" evidence="6">
    <location>
        <begin position="101"/>
        <end position="166"/>
    </location>
</feature>
<protein>
    <recommendedName>
        <fullName evidence="2">protein-tyrosine-phosphatase</fullName>
        <ecNumber evidence="2">3.1.3.48</ecNumber>
    </recommendedName>
</protein>
<dbReference type="InterPro" id="IPR000340">
    <property type="entry name" value="Dual-sp_phosphatase_cat-dom"/>
</dbReference>
<evidence type="ECO:0000313" key="8">
    <source>
        <dbReference type="Proteomes" id="UP000683000"/>
    </source>
</evidence>
<keyword evidence="3" id="KW-0378">Hydrolase</keyword>
<dbReference type="AlphaFoldDB" id="A0A8I2YLB7"/>
<evidence type="ECO:0000256" key="2">
    <source>
        <dbReference type="ARBA" id="ARBA00013064"/>
    </source>
</evidence>
<comment type="caution">
    <text evidence="7">The sequence shown here is derived from an EMBL/GenBank/DDBJ whole genome shotgun (WGS) entry which is preliminary data.</text>
</comment>
<feature type="domain" description="Tyrosine-protein phosphatase" evidence="5">
    <location>
        <begin position="9"/>
        <end position="187"/>
    </location>
</feature>
<comment type="similarity">
    <text evidence="1">Belongs to the protein-tyrosine phosphatase family. Non-receptor class dual specificity subfamily.</text>
</comment>
<dbReference type="InterPro" id="IPR029021">
    <property type="entry name" value="Prot-tyrosine_phosphatase-like"/>
</dbReference>
<dbReference type="InterPro" id="IPR000387">
    <property type="entry name" value="Tyr_Pase_dom"/>
</dbReference>
<dbReference type="Proteomes" id="UP000683000">
    <property type="component" value="Unassembled WGS sequence"/>
</dbReference>